<accession>A0ABR1KC57</accession>
<feature type="domain" description="CRAL-TRIO" evidence="1">
    <location>
        <begin position="95"/>
        <end position="263"/>
    </location>
</feature>
<reference evidence="2 3" key="1">
    <citation type="submission" date="2024-01" db="EMBL/GenBank/DDBJ databases">
        <title>A draft genome for the cacao thread blight pathogen Marasmiellus scandens.</title>
        <authorList>
            <person name="Baruah I.K."/>
            <person name="Leung J."/>
            <person name="Bukari Y."/>
            <person name="Amoako-Attah I."/>
            <person name="Meinhardt L.W."/>
            <person name="Bailey B.A."/>
            <person name="Cohen S.P."/>
        </authorList>
    </citation>
    <scope>NUCLEOTIDE SEQUENCE [LARGE SCALE GENOMIC DNA]</scope>
    <source>
        <strain evidence="2 3">GH-19</strain>
    </source>
</reference>
<dbReference type="InterPro" id="IPR036865">
    <property type="entry name" value="CRAL-TRIO_dom_sf"/>
</dbReference>
<sequence length="396" mass="46082">MDIRSLLQGNCDKLLTQYRSNLKTVLELQATLIEDVLPSVADELNLGLEQREWAREWLQDTQAIFQMLRREKFTRSFAMESIRKNIVWRSNCLWPSKPVASTAKQQLHCLPDVRDPLGRPILVIEAVAFKESSEIRQQQHFLIQIMEQFRLNLRRLNNTSEASSPSLQYIVLLDLKEVSMKSVSLDLISWFSSEVTPRFPGMLAAVFMVNFSWAHSQMWSLASRLIPARARSRVFFPSQNELVGYFTPSSLPEDYGGSLPSLNLLQDQLRTSPGSDVQRSTETVADEMQMEMPAPVTAPRPRYLLSPTNILNPFFGYPVAYQYPQSLSLRHGRRRKRDLLRTLLKLFWRRWSRPISIFLWLIAHLIALRIWCRKWVLQSPAAWEVIQTMWRTGFMP</sequence>
<keyword evidence="3" id="KW-1185">Reference proteome</keyword>
<dbReference type="Pfam" id="PF00650">
    <property type="entry name" value="CRAL_TRIO"/>
    <property type="match status" value="1"/>
</dbReference>
<dbReference type="CDD" id="cd00170">
    <property type="entry name" value="SEC14"/>
    <property type="match status" value="1"/>
</dbReference>
<dbReference type="SUPFAM" id="SSF52087">
    <property type="entry name" value="CRAL/TRIO domain"/>
    <property type="match status" value="1"/>
</dbReference>
<protein>
    <recommendedName>
        <fullName evidence="1">CRAL-TRIO domain-containing protein</fullName>
    </recommendedName>
</protein>
<evidence type="ECO:0000259" key="1">
    <source>
        <dbReference type="PROSITE" id="PS50191"/>
    </source>
</evidence>
<dbReference type="Proteomes" id="UP001498398">
    <property type="component" value="Unassembled WGS sequence"/>
</dbReference>
<dbReference type="SMART" id="SM00516">
    <property type="entry name" value="SEC14"/>
    <property type="match status" value="1"/>
</dbReference>
<name>A0ABR1KC57_9AGAR</name>
<evidence type="ECO:0000313" key="2">
    <source>
        <dbReference type="EMBL" id="KAK7473223.1"/>
    </source>
</evidence>
<dbReference type="PANTHER" id="PTHR46590:SF4">
    <property type="entry name" value="CRAL-TRIO DOMAIN-CONTAINING PROTEIN"/>
    <property type="match status" value="1"/>
</dbReference>
<dbReference type="PROSITE" id="PS50191">
    <property type="entry name" value="CRAL_TRIO"/>
    <property type="match status" value="1"/>
</dbReference>
<dbReference type="EMBL" id="JBANRG010000001">
    <property type="protein sequence ID" value="KAK7473223.1"/>
    <property type="molecule type" value="Genomic_DNA"/>
</dbReference>
<proteinExistence type="predicted"/>
<organism evidence="2 3">
    <name type="scientific">Marasmiellus scandens</name>
    <dbReference type="NCBI Taxonomy" id="2682957"/>
    <lineage>
        <taxon>Eukaryota</taxon>
        <taxon>Fungi</taxon>
        <taxon>Dikarya</taxon>
        <taxon>Basidiomycota</taxon>
        <taxon>Agaricomycotina</taxon>
        <taxon>Agaricomycetes</taxon>
        <taxon>Agaricomycetidae</taxon>
        <taxon>Agaricales</taxon>
        <taxon>Marasmiineae</taxon>
        <taxon>Omphalotaceae</taxon>
        <taxon>Marasmiellus</taxon>
    </lineage>
</organism>
<evidence type="ECO:0000313" key="3">
    <source>
        <dbReference type="Proteomes" id="UP001498398"/>
    </source>
</evidence>
<dbReference type="Gene3D" id="3.40.525.10">
    <property type="entry name" value="CRAL-TRIO lipid binding domain"/>
    <property type="match status" value="1"/>
</dbReference>
<dbReference type="InterPro" id="IPR001251">
    <property type="entry name" value="CRAL-TRIO_dom"/>
</dbReference>
<gene>
    <name evidence="2" type="ORF">VKT23_001321</name>
</gene>
<comment type="caution">
    <text evidence="2">The sequence shown here is derived from an EMBL/GenBank/DDBJ whole genome shotgun (WGS) entry which is preliminary data.</text>
</comment>
<dbReference type="PANTHER" id="PTHR46590">
    <property type="entry name" value="PHOSPHATIDYLINOSITOL TRANSFER PROTEIN CSR1-RELATED"/>
    <property type="match status" value="1"/>
</dbReference>
<dbReference type="InterPro" id="IPR052432">
    <property type="entry name" value="PITP/CRAL-TRIO"/>
</dbReference>